<dbReference type="InterPro" id="IPR002155">
    <property type="entry name" value="Thiolase"/>
</dbReference>
<evidence type="ECO:0000256" key="1">
    <source>
        <dbReference type="ARBA" id="ARBA00010982"/>
    </source>
</evidence>
<dbReference type="Gene3D" id="3.40.47.10">
    <property type="match status" value="1"/>
</dbReference>
<dbReference type="InterPro" id="IPR020617">
    <property type="entry name" value="Thiolase_C"/>
</dbReference>
<dbReference type="Pfam" id="PF02803">
    <property type="entry name" value="Thiolase_C"/>
    <property type="match status" value="1"/>
</dbReference>
<feature type="active site" description="Proton acceptor" evidence="4">
    <location>
        <position position="399"/>
    </location>
</feature>
<keyword evidence="9" id="KW-1185">Reference proteome</keyword>
<sequence length="418" mass="45048">MKDVVVVSGVRTPVGRYLGALRDVEAYDLAAVVLREAILRAGIEAEQVDEVVLGQAYQNGEYVNIARMALLKAGWPESVPGITLDRRCCTGLDVVRYGALLIRSGAARVVVAGGVESMSNAEFYLPGHIKWGVGGRKGMPRGHGDLSIWGLPFYDRIQRARVMSQPEERYGILPSMMSWAETAAREEGISREACDEWAAESHRKACAAWDQGRFAREVVPVEVPGPKGAEVRVDRDETPRADATLEKLARLKPVLGGVCTAGNSSSENDGAAAVVLMDEETAREWGLRPMARVVSCAVAGCDPRRAYEAVPTAVNMALDQAELDLDAMDLIEVQEAFAAQVLADLKQMGIGPDRYDRVNVNGSGISLGHPIACTGVRVLVTLLHEMCRRGVRYGLECICGGGGLGIAAVFENLRDGKE</sequence>
<dbReference type="InterPro" id="IPR016039">
    <property type="entry name" value="Thiolase-like"/>
</dbReference>
<evidence type="ECO:0000256" key="5">
    <source>
        <dbReference type="RuleBase" id="RU003557"/>
    </source>
</evidence>
<feature type="domain" description="Thiolase C-terminal" evidence="7">
    <location>
        <begin position="288"/>
        <end position="411"/>
    </location>
</feature>
<keyword evidence="2 5" id="KW-0808">Transferase</keyword>
<dbReference type="Proteomes" id="UP000184076">
    <property type="component" value="Unassembled WGS sequence"/>
</dbReference>
<dbReference type="InterPro" id="IPR020616">
    <property type="entry name" value="Thiolase_N"/>
</dbReference>
<evidence type="ECO:0000259" key="6">
    <source>
        <dbReference type="Pfam" id="PF00108"/>
    </source>
</evidence>
<name>A0A1M5GBQ4_9BACT</name>
<dbReference type="EMBL" id="FQVB01000036">
    <property type="protein sequence ID" value="SHG00912.1"/>
    <property type="molecule type" value="Genomic_DNA"/>
</dbReference>
<evidence type="ECO:0000313" key="8">
    <source>
        <dbReference type="EMBL" id="SHG00912.1"/>
    </source>
</evidence>
<evidence type="ECO:0000256" key="2">
    <source>
        <dbReference type="ARBA" id="ARBA00022679"/>
    </source>
</evidence>
<evidence type="ECO:0000259" key="7">
    <source>
        <dbReference type="Pfam" id="PF02803"/>
    </source>
</evidence>
<proteinExistence type="inferred from homology"/>
<dbReference type="PANTHER" id="PTHR18919">
    <property type="entry name" value="ACETYL-COA C-ACYLTRANSFERASE"/>
    <property type="match status" value="1"/>
</dbReference>
<dbReference type="AlphaFoldDB" id="A0A1M5GBQ4"/>
<evidence type="ECO:0000256" key="4">
    <source>
        <dbReference type="PIRSR" id="PIRSR000429-1"/>
    </source>
</evidence>
<dbReference type="PANTHER" id="PTHR18919:SF107">
    <property type="entry name" value="ACETYL-COA ACETYLTRANSFERASE, CYTOSOLIC"/>
    <property type="match status" value="1"/>
</dbReference>
<dbReference type="Pfam" id="PF00108">
    <property type="entry name" value="Thiolase_N"/>
    <property type="match status" value="1"/>
</dbReference>
<feature type="domain" description="Thiolase N-terminal" evidence="6">
    <location>
        <begin position="4"/>
        <end position="280"/>
    </location>
</feature>
<gene>
    <name evidence="8" type="ORF">SAMN02745206_03092</name>
</gene>
<comment type="similarity">
    <text evidence="1 5">Belongs to the thiolase-like superfamily. Thiolase family.</text>
</comment>
<dbReference type="GO" id="GO:0003988">
    <property type="term" value="F:acetyl-CoA C-acyltransferase activity"/>
    <property type="evidence" value="ECO:0007669"/>
    <property type="project" value="UniProtKB-ARBA"/>
</dbReference>
<keyword evidence="3 5" id="KW-0012">Acyltransferase</keyword>
<evidence type="ECO:0000256" key="3">
    <source>
        <dbReference type="ARBA" id="ARBA00023315"/>
    </source>
</evidence>
<dbReference type="CDD" id="cd00751">
    <property type="entry name" value="thiolase"/>
    <property type="match status" value="1"/>
</dbReference>
<protein>
    <submittedName>
        <fullName evidence="8">Acetyl-CoA C-acetyltransferase</fullName>
    </submittedName>
</protein>
<dbReference type="RefSeq" id="WP_073041042.1">
    <property type="nucleotide sequence ID" value="NZ_FQVB01000036.1"/>
</dbReference>
<feature type="active site" description="Acyl-thioester intermediate" evidence="4">
    <location>
        <position position="88"/>
    </location>
</feature>
<dbReference type="PIRSF" id="PIRSF000429">
    <property type="entry name" value="Ac-CoA_Ac_transf"/>
    <property type="match status" value="1"/>
</dbReference>
<dbReference type="SUPFAM" id="SSF53901">
    <property type="entry name" value="Thiolase-like"/>
    <property type="match status" value="2"/>
</dbReference>
<accession>A0A1M5GBQ4</accession>
<dbReference type="OrthoDB" id="9764638at2"/>
<dbReference type="NCBIfam" id="TIGR01930">
    <property type="entry name" value="AcCoA-C-Actrans"/>
    <property type="match status" value="1"/>
</dbReference>
<reference evidence="9" key="1">
    <citation type="submission" date="2016-11" db="EMBL/GenBank/DDBJ databases">
        <authorList>
            <person name="Varghese N."/>
            <person name="Submissions S."/>
        </authorList>
    </citation>
    <scope>NUCLEOTIDE SEQUENCE [LARGE SCALE GENOMIC DNA]</scope>
    <source>
        <strain evidence="9">DSM 9756</strain>
    </source>
</reference>
<dbReference type="STRING" id="1121391.SAMN02745206_03092"/>
<feature type="active site" description="Proton acceptor" evidence="4">
    <location>
        <position position="369"/>
    </location>
</feature>
<organism evidence="8 9">
    <name type="scientific">Desulfacinum infernum DSM 9756</name>
    <dbReference type="NCBI Taxonomy" id="1121391"/>
    <lineage>
        <taxon>Bacteria</taxon>
        <taxon>Pseudomonadati</taxon>
        <taxon>Thermodesulfobacteriota</taxon>
        <taxon>Syntrophobacteria</taxon>
        <taxon>Syntrophobacterales</taxon>
        <taxon>Syntrophobacteraceae</taxon>
        <taxon>Desulfacinum</taxon>
    </lineage>
</organism>
<evidence type="ECO:0000313" key="9">
    <source>
        <dbReference type="Proteomes" id="UP000184076"/>
    </source>
</evidence>